<evidence type="ECO:0008006" key="7">
    <source>
        <dbReference type="Google" id="ProtNLM"/>
    </source>
</evidence>
<dbReference type="InterPro" id="IPR057373">
    <property type="entry name" value="ZNFX1"/>
</dbReference>
<name>A0A2A2LV87_9BILA</name>
<comment type="caution">
    <text evidence="5">The sequence shown here is derived from an EMBL/GenBank/DDBJ whole genome shotgun (WGS) entry which is preliminary data.</text>
</comment>
<dbReference type="InterPro" id="IPR027417">
    <property type="entry name" value="P-loop_NTPase"/>
</dbReference>
<dbReference type="InterPro" id="IPR041679">
    <property type="entry name" value="DNA2/NAM7-like_C"/>
</dbReference>
<gene>
    <name evidence="5" type="ORF">WR25_24809</name>
</gene>
<dbReference type="GO" id="GO:0031380">
    <property type="term" value="C:nuclear RNA-directed RNA polymerase complex"/>
    <property type="evidence" value="ECO:0007669"/>
    <property type="project" value="TreeGrafter"/>
</dbReference>
<evidence type="ECO:0000313" key="5">
    <source>
        <dbReference type="EMBL" id="PAV90131.1"/>
    </source>
</evidence>
<reference evidence="5 6" key="1">
    <citation type="journal article" date="2017" name="Curr. Biol.">
        <title>Genome architecture and evolution of a unichromosomal asexual nematode.</title>
        <authorList>
            <person name="Fradin H."/>
            <person name="Zegar C."/>
            <person name="Gutwein M."/>
            <person name="Lucas J."/>
            <person name="Kovtun M."/>
            <person name="Corcoran D."/>
            <person name="Baugh L.R."/>
            <person name="Kiontke K."/>
            <person name="Gunsalus K."/>
            <person name="Fitch D.H."/>
            <person name="Piano F."/>
        </authorList>
    </citation>
    <scope>NUCLEOTIDE SEQUENCE [LARGE SCALE GENOMIC DNA]</scope>
    <source>
        <strain evidence="5">PF1309</strain>
    </source>
</reference>
<feature type="domain" description="ZNFX1" evidence="4">
    <location>
        <begin position="611"/>
        <end position="710"/>
    </location>
</feature>
<feature type="compositionally biased region" description="Basic residues" evidence="1">
    <location>
        <begin position="783"/>
        <end position="798"/>
    </location>
</feature>
<dbReference type="Pfam" id="PF13087">
    <property type="entry name" value="AAA_12"/>
    <property type="match status" value="1"/>
</dbReference>
<dbReference type="Pfam" id="PF25396">
    <property type="entry name" value="ZNFX1"/>
    <property type="match status" value="1"/>
</dbReference>
<dbReference type="InterPro" id="IPR041677">
    <property type="entry name" value="DNA2/NAM7_AAA_11"/>
</dbReference>
<protein>
    <recommendedName>
        <fullName evidence="7">DNA2/NAM7 helicase-like C-terminal domain-containing protein</fullName>
    </recommendedName>
</protein>
<evidence type="ECO:0000259" key="2">
    <source>
        <dbReference type="Pfam" id="PF13086"/>
    </source>
</evidence>
<feature type="region of interest" description="Disordered" evidence="1">
    <location>
        <begin position="146"/>
        <end position="294"/>
    </location>
</feature>
<dbReference type="Proteomes" id="UP000218231">
    <property type="component" value="Unassembled WGS sequence"/>
</dbReference>
<evidence type="ECO:0000259" key="3">
    <source>
        <dbReference type="Pfam" id="PF13087"/>
    </source>
</evidence>
<feature type="compositionally biased region" description="Basic and acidic residues" evidence="1">
    <location>
        <begin position="167"/>
        <end position="265"/>
    </location>
</feature>
<feature type="region of interest" description="Disordered" evidence="1">
    <location>
        <begin position="779"/>
        <end position="815"/>
    </location>
</feature>
<feature type="region of interest" description="Disordered" evidence="1">
    <location>
        <begin position="481"/>
        <end position="506"/>
    </location>
</feature>
<organism evidence="5 6">
    <name type="scientific">Diploscapter pachys</name>
    <dbReference type="NCBI Taxonomy" id="2018661"/>
    <lineage>
        <taxon>Eukaryota</taxon>
        <taxon>Metazoa</taxon>
        <taxon>Ecdysozoa</taxon>
        <taxon>Nematoda</taxon>
        <taxon>Chromadorea</taxon>
        <taxon>Rhabditida</taxon>
        <taxon>Rhabditina</taxon>
        <taxon>Rhabditomorpha</taxon>
        <taxon>Rhabditoidea</taxon>
        <taxon>Rhabditidae</taxon>
        <taxon>Diploscapter</taxon>
    </lineage>
</organism>
<dbReference type="Pfam" id="PF13086">
    <property type="entry name" value="AAA_11"/>
    <property type="match status" value="1"/>
</dbReference>
<dbReference type="STRING" id="2018661.A0A2A2LV87"/>
<dbReference type="EMBL" id="LIAE01006398">
    <property type="protein sequence ID" value="PAV90131.1"/>
    <property type="molecule type" value="Genomic_DNA"/>
</dbReference>
<keyword evidence="6" id="KW-1185">Reference proteome</keyword>
<proteinExistence type="predicted"/>
<dbReference type="GO" id="GO:0004386">
    <property type="term" value="F:helicase activity"/>
    <property type="evidence" value="ECO:0007669"/>
    <property type="project" value="InterPro"/>
</dbReference>
<dbReference type="PANTHER" id="PTHR10887:SF341">
    <property type="entry name" value="NFX1-TYPE ZINC FINGER-CONTAINING PROTEIN 1"/>
    <property type="match status" value="1"/>
</dbReference>
<feature type="compositionally biased region" description="Polar residues" evidence="1">
    <location>
        <begin position="266"/>
        <end position="288"/>
    </location>
</feature>
<dbReference type="SUPFAM" id="SSF52540">
    <property type="entry name" value="P-loop containing nucleoside triphosphate hydrolases"/>
    <property type="match status" value="1"/>
</dbReference>
<accession>A0A2A2LV87</accession>
<dbReference type="PANTHER" id="PTHR10887">
    <property type="entry name" value="DNA2/NAM7 HELICASE FAMILY"/>
    <property type="match status" value="1"/>
</dbReference>
<dbReference type="InterPro" id="IPR045055">
    <property type="entry name" value="DNA2/NAM7-like"/>
</dbReference>
<dbReference type="Gene3D" id="3.40.50.300">
    <property type="entry name" value="P-loop containing nucleotide triphosphate hydrolases"/>
    <property type="match status" value="2"/>
</dbReference>
<dbReference type="GO" id="GO:0031048">
    <property type="term" value="P:regulatory ncRNA-mediated heterochromatin formation"/>
    <property type="evidence" value="ECO:0007669"/>
    <property type="project" value="TreeGrafter"/>
</dbReference>
<sequence length="1315" mass="154209">METKPWISIIFGFQTRELKDETIVVHFLFDVFRQTIVRSGIPLEEYYAFRVHTDEVNEVQGRMERFQDSTYKLPVVLIIDDLGDNVFTAEFQETYKNKAYIFTLNGAEFRQFYKYKDYTEFTSWCEEFANMVREIDKQLVEREVQNRRQLPPAIRSGSAQTQMRGESPVRRNDDRRMEDDEYGRGRESSFDRAARHAYEDSQRDETYRRRLWEDEEKQRRMRENAERDREMERKARRMEEERRFRMERDMDADRGHRGRDWERSESNSPILPQVSQEQDSARESPSSTFEDDSPDVKIVKAALEHCKANGSISSKENTLATFFHSPVLFKILKTGLGSIQNDVLLLDLLCQLVKTTNPEAVDKAEEIVIACLEEKFLLNIIYEYCEPALHCEKYWTENLYFVFKYLMTFFDHVTFLFPNTSPEYVYENWKSYLDTLNNVPDEFWDRCDAHAYNILISMSVEINSRYEKKYHEAEAERAEEFFRRQESRSTGGRSLTPPPPPRTYERPKIDVKPLWMECESIEPPSSFRQLSEFPIKRDIYKPEKPYIRRVKEDGIYENSEHYLDIQFRLLREDMISPLRDGLALYKHYRCYRNNPMERGRDKDPYEDSAISDLSLFKVVKVEGIQVRPNIGIEFRYVHLDDQSVQSALVGRYLRFGQMVCLSDDGFVEDMHIGTIVERDDNIMERDKYIGIAFIEDDTLKKDNPYVMVEPNSYLEAYLHVLKVLKETSRFSPIPFERYLIHGKKDVRRPLYTRIPNNNEFEEDKAIYEFYEKARTDAKAELNKKRKEKRDLKKGKKDRHSPVERSSTPSDSDDEIERELKNPLHKVAIGAFTAQTRNRIMLKGLPYQLDRLEEDYQDGGLDASQLKALTTGLTHELAIIQGPPGTGKTFIGVEIVDAILHNRTHWGLTTPILVVCYTNQALDQFLEKIYQKIIQMEDFTDERPSIVRLGTKCESSYIMDSGLMKKDMVDKYKCLSGPKGGKDGKGFGIAQKDKKLAQQELLTTSYAMSAIYKEILSYEMLKQVMSTHHLQDFSSWKKSHRDSNGVALNDDETLACWLLNKEFTAAKRPDLPPTEESPDSDEDEKLMMEEMALEQVEVKEMAPEKKYYIEGDWDLARQNNGRAWRNAAIFNKRTKADPNSKSQRIKEEGVAVFELARFYGLECSLFERLVKNDFPFVTLETQHRMHPVMTQHIVRPYFYNSMRDHESVNRYPCVKGMGERLFFWSHNASETPLDSTSRKNDTEVAMVMSLLDYLMKQGYEKRQITVIATYSAQTSVLRRFVGDQFGTNEDSKRPLIAVETCDSFQGKGKKTYLFLL</sequence>
<evidence type="ECO:0000256" key="1">
    <source>
        <dbReference type="SAM" id="MobiDB-lite"/>
    </source>
</evidence>
<dbReference type="OrthoDB" id="2423195at2759"/>
<evidence type="ECO:0000313" key="6">
    <source>
        <dbReference type="Proteomes" id="UP000218231"/>
    </source>
</evidence>
<feature type="domain" description="DNA2/NAM7 helicase-like C-terminal" evidence="3">
    <location>
        <begin position="1160"/>
        <end position="1309"/>
    </location>
</feature>
<evidence type="ECO:0000259" key="4">
    <source>
        <dbReference type="Pfam" id="PF25396"/>
    </source>
</evidence>
<feature type="domain" description="DNA2/NAM7 helicase helicase" evidence="2">
    <location>
        <begin position="860"/>
        <end position="957"/>
    </location>
</feature>